<evidence type="ECO:0000256" key="11">
    <source>
        <dbReference type="RuleBase" id="RU003357"/>
    </source>
</evidence>
<evidence type="ECO:0000256" key="3">
    <source>
        <dbReference type="ARBA" id="ARBA00022452"/>
    </source>
</evidence>
<comment type="subcellular location">
    <subcellularLocation>
        <location evidence="1 10">Cell outer membrane</location>
        <topology evidence="1 10">Multi-pass membrane protein</topology>
    </subcellularLocation>
</comment>
<dbReference type="InterPro" id="IPR039426">
    <property type="entry name" value="TonB-dep_rcpt-like"/>
</dbReference>
<evidence type="ECO:0000256" key="7">
    <source>
        <dbReference type="ARBA" id="ARBA00023077"/>
    </source>
</evidence>
<reference evidence="13 14" key="1">
    <citation type="submission" date="2019-11" db="EMBL/GenBank/DDBJ databases">
        <title>Pedobacter sp. HMF7056 Genome sequencing and assembly.</title>
        <authorList>
            <person name="Kang H."/>
            <person name="Kim H."/>
            <person name="Joh K."/>
        </authorList>
    </citation>
    <scope>NUCLEOTIDE SEQUENCE [LARGE SCALE GENOMIC DNA]</scope>
    <source>
        <strain evidence="13 14">HMF7056</strain>
    </source>
</reference>
<proteinExistence type="inferred from homology"/>
<evidence type="ECO:0000313" key="14">
    <source>
        <dbReference type="Proteomes" id="UP000451233"/>
    </source>
</evidence>
<keyword evidence="3 10" id="KW-1134">Transmembrane beta strand</keyword>
<dbReference type="InterPro" id="IPR000531">
    <property type="entry name" value="Beta-barrel_TonB"/>
</dbReference>
<dbReference type="GO" id="GO:0006826">
    <property type="term" value="P:iron ion transport"/>
    <property type="evidence" value="ECO:0007669"/>
    <property type="project" value="UniProtKB-KW"/>
</dbReference>
<dbReference type="InterPro" id="IPR036942">
    <property type="entry name" value="Beta-barrel_TonB_sf"/>
</dbReference>
<dbReference type="InterPro" id="IPR037066">
    <property type="entry name" value="Plug_dom_sf"/>
</dbReference>
<dbReference type="GO" id="GO:0009279">
    <property type="term" value="C:cell outer membrane"/>
    <property type="evidence" value="ECO:0007669"/>
    <property type="project" value="UniProtKB-SubCell"/>
</dbReference>
<comment type="similarity">
    <text evidence="10 11">Belongs to the TonB-dependent receptor family.</text>
</comment>
<evidence type="ECO:0000256" key="5">
    <source>
        <dbReference type="ARBA" id="ARBA00022692"/>
    </source>
</evidence>
<dbReference type="EMBL" id="WVHS01000002">
    <property type="protein sequence ID" value="MXV15771.1"/>
    <property type="molecule type" value="Genomic_DNA"/>
</dbReference>
<dbReference type="InterPro" id="IPR012910">
    <property type="entry name" value="Plug_dom"/>
</dbReference>
<dbReference type="Proteomes" id="UP000451233">
    <property type="component" value="Unassembled WGS sequence"/>
</dbReference>
<protein>
    <submittedName>
        <fullName evidence="13">SusC/RagA family TonB-linked outer membrane protein</fullName>
    </submittedName>
</protein>
<dbReference type="InterPro" id="IPR023997">
    <property type="entry name" value="TonB-dep_OMP_SusC/RagA_CS"/>
</dbReference>
<gene>
    <name evidence="13" type="ORF">GS398_10685</name>
</gene>
<keyword evidence="4" id="KW-0406">Ion transport</keyword>
<dbReference type="NCBIfam" id="TIGR04057">
    <property type="entry name" value="SusC_RagA_signa"/>
    <property type="match status" value="1"/>
</dbReference>
<dbReference type="Gene3D" id="2.60.40.1120">
    <property type="entry name" value="Carboxypeptidase-like, regulatory domain"/>
    <property type="match status" value="1"/>
</dbReference>
<dbReference type="Gene3D" id="2.170.130.10">
    <property type="entry name" value="TonB-dependent receptor, plug domain"/>
    <property type="match status" value="1"/>
</dbReference>
<keyword evidence="8 10" id="KW-0472">Membrane</keyword>
<organism evidence="13 14">
    <name type="scientific">Hufsiella ginkgonis</name>
    <dbReference type="NCBI Taxonomy" id="2695274"/>
    <lineage>
        <taxon>Bacteria</taxon>
        <taxon>Pseudomonadati</taxon>
        <taxon>Bacteroidota</taxon>
        <taxon>Sphingobacteriia</taxon>
        <taxon>Sphingobacteriales</taxon>
        <taxon>Sphingobacteriaceae</taxon>
        <taxon>Hufsiella</taxon>
    </lineage>
</organism>
<dbReference type="PROSITE" id="PS52016">
    <property type="entry name" value="TONB_DEPENDENT_REC_3"/>
    <property type="match status" value="1"/>
</dbReference>
<evidence type="ECO:0000256" key="6">
    <source>
        <dbReference type="ARBA" id="ARBA00023004"/>
    </source>
</evidence>
<evidence type="ECO:0000256" key="10">
    <source>
        <dbReference type="PROSITE-ProRule" id="PRU01360"/>
    </source>
</evidence>
<sequence>MYLNFTAFYGRRPASFLQKFLLIMKLTLALVFVILLQTKASIYAQRVSINVKNASVMEVLKGVKSQTNYDFLYDDEILTNARPISLRLTNAPIYEVLDKCFRGLNIEYTIVNTTVLIKSKRVFVKPSPLPFPISGSVTDNKGSPLQGVTVKIKNSGADTQTDLKGAYTITVPDSNAVLVFSSLGFATLERPVRGFTRLNIVLEPVATSLAEVAIVSIGYGTLDKREVTSAVTHISAAELLSVGGNNALMSLQGKVAGLSITNTQTANPNSGPSIQLRGVSSRNAGLGPLFLINGVPTDNIDNLNQNDIESIDVLKGGAASAIYGTRGSNGVIIITTKKGGDQSYAAYDGYATYDQPTNELSVLSAEEFLAHNRGTNFGGTTDWFKEVAKDKAISYKHTFSLSGGSAKTNYRLSLDYRNAEGLELRSSRKEYGGRLNLSHTSGNNLYAVNISIAPRFYKSANSAGGGFSQGLTLNPTYTVMDPANPIRYRNITVGFNGAYNPVEEANTILSGNEGKFMDWSGSFKLNLVKGLYTQITLGSQNNDNFGFGFTPSYNTALINSNGGRNLANRNYNKGEQKSLEWIGNYSRQFGDHDIKLLGGYSYNYFTGSSLSASNQGLPSDVLTYNNLGSGAYNLLVGVNGVGSSKDDSKLIGFFSRLNYDFGKKYFLSASVRKEGSSKFGYNHKWGYFPAASIGWRVNGEHFFPQVSWLDDLKLRADYGVTGNQNFGNYLSLDTYGGYGYYLYNGISYQVWGPSQNTNYDLRWERSVNFNAGLDFGMLNNRISGSFNYYIRTNKDLLGSYNVSVPPNVQTTTFVNVGTMKNSGFEIQLNGGVLSREKFKYDVSFSGATNANKFVSFSNDVYKGQAFQEMAGLPAPGSPGASQRLEEGRRIGSFFMLRSAGIDATGRLLVYDRTGNIIPGNRATVNDKQYVGNGLPQFTASMGHHFAYRNIDLSINLRGAFGYDLFNTAAFYLGTPVTQSGSNVLTSAYDGGKYSVLTNSETYSSLSDYFLEPGDFVKIDNITAGINLKSPVKYISSARVYLTGRNLYTFTKWTGGDPEYIQVNGLTPGINTSLSYYPSSLQILAGLQLRF</sequence>
<name>A0A7K1XXN5_9SPHI</name>
<keyword evidence="4" id="KW-0410">Iron transport</keyword>
<evidence type="ECO:0000256" key="2">
    <source>
        <dbReference type="ARBA" id="ARBA00022448"/>
    </source>
</evidence>
<feature type="domain" description="Secretin/TonB short N-terminal" evidence="12">
    <location>
        <begin position="69"/>
        <end position="120"/>
    </location>
</feature>
<dbReference type="Pfam" id="PF07715">
    <property type="entry name" value="Plug"/>
    <property type="match status" value="1"/>
</dbReference>
<dbReference type="Gene3D" id="2.40.170.20">
    <property type="entry name" value="TonB-dependent receptor, beta-barrel domain"/>
    <property type="match status" value="1"/>
</dbReference>
<keyword evidence="9 10" id="KW-0998">Cell outer membrane</keyword>
<evidence type="ECO:0000259" key="12">
    <source>
        <dbReference type="SMART" id="SM00965"/>
    </source>
</evidence>
<keyword evidence="2 10" id="KW-0813">Transport</keyword>
<keyword evidence="7 11" id="KW-0798">TonB box</keyword>
<dbReference type="InterPro" id="IPR023996">
    <property type="entry name" value="TonB-dep_OMP_SusC/RagA"/>
</dbReference>
<dbReference type="Pfam" id="PF00593">
    <property type="entry name" value="TonB_dep_Rec_b-barrel"/>
    <property type="match status" value="1"/>
</dbReference>
<dbReference type="InterPro" id="IPR011662">
    <property type="entry name" value="Secretin/TonB_short_N"/>
</dbReference>
<keyword evidence="6" id="KW-0408">Iron</keyword>
<evidence type="ECO:0000256" key="1">
    <source>
        <dbReference type="ARBA" id="ARBA00004571"/>
    </source>
</evidence>
<dbReference type="AlphaFoldDB" id="A0A7K1XXN5"/>
<dbReference type="SMART" id="SM00965">
    <property type="entry name" value="STN"/>
    <property type="match status" value="1"/>
</dbReference>
<evidence type="ECO:0000313" key="13">
    <source>
        <dbReference type="EMBL" id="MXV15771.1"/>
    </source>
</evidence>
<evidence type="ECO:0000256" key="8">
    <source>
        <dbReference type="ARBA" id="ARBA00023136"/>
    </source>
</evidence>
<dbReference type="InterPro" id="IPR008969">
    <property type="entry name" value="CarboxyPept-like_regulatory"/>
</dbReference>
<keyword evidence="5 10" id="KW-0812">Transmembrane</keyword>
<evidence type="ECO:0000256" key="4">
    <source>
        <dbReference type="ARBA" id="ARBA00022496"/>
    </source>
</evidence>
<dbReference type="NCBIfam" id="TIGR04056">
    <property type="entry name" value="OMP_RagA_SusC"/>
    <property type="match status" value="1"/>
</dbReference>
<dbReference type="Pfam" id="PF07660">
    <property type="entry name" value="STN"/>
    <property type="match status" value="1"/>
</dbReference>
<evidence type="ECO:0000256" key="9">
    <source>
        <dbReference type="ARBA" id="ARBA00023237"/>
    </source>
</evidence>
<comment type="caution">
    <text evidence="13">The sequence shown here is derived from an EMBL/GenBank/DDBJ whole genome shotgun (WGS) entry which is preliminary data.</text>
</comment>
<dbReference type="SUPFAM" id="SSF49464">
    <property type="entry name" value="Carboxypeptidase regulatory domain-like"/>
    <property type="match status" value="1"/>
</dbReference>
<keyword evidence="14" id="KW-1185">Reference proteome</keyword>
<accession>A0A7K1XXN5</accession>
<dbReference type="Pfam" id="PF13715">
    <property type="entry name" value="CarbopepD_reg_2"/>
    <property type="match status" value="1"/>
</dbReference>
<dbReference type="SUPFAM" id="SSF56935">
    <property type="entry name" value="Porins"/>
    <property type="match status" value="1"/>
</dbReference>